<dbReference type="SMART" id="SM00482">
    <property type="entry name" value="POLAc"/>
    <property type="match status" value="1"/>
</dbReference>
<dbReference type="GO" id="GO:0005760">
    <property type="term" value="C:gamma DNA polymerase complex"/>
    <property type="evidence" value="ECO:0007669"/>
    <property type="project" value="InterPro"/>
</dbReference>
<dbReference type="GO" id="GO:0003677">
    <property type="term" value="F:DNA binding"/>
    <property type="evidence" value="ECO:0007669"/>
    <property type="project" value="InterPro"/>
</dbReference>
<dbReference type="GO" id="GO:0003887">
    <property type="term" value="F:DNA-directed DNA polymerase activity"/>
    <property type="evidence" value="ECO:0007669"/>
    <property type="project" value="UniProtKB-KW"/>
</dbReference>
<gene>
    <name evidence="5" type="ORF">FA15DRAFT_53338</name>
</gene>
<dbReference type="Gene3D" id="3.30.420.390">
    <property type="match status" value="2"/>
</dbReference>
<dbReference type="PANTHER" id="PTHR10267">
    <property type="entry name" value="DNA POLYMERASE SUBUNIT GAMMA-1"/>
    <property type="match status" value="1"/>
</dbReference>
<dbReference type="GO" id="GO:0008408">
    <property type="term" value="F:3'-5' exonuclease activity"/>
    <property type="evidence" value="ECO:0007669"/>
    <property type="project" value="TreeGrafter"/>
</dbReference>
<feature type="region of interest" description="Disordered" evidence="3">
    <location>
        <begin position="1297"/>
        <end position="1316"/>
    </location>
</feature>
<keyword evidence="5" id="KW-0239">DNA-directed DNA polymerase</keyword>
<accession>A0A5C3KNX2</accession>
<evidence type="ECO:0000256" key="3">
    <source>
        <dbReference type="SAM" id="MobiDB-lite"/>
    </source>
</evidence>
<dbReference type="STRING" id="230819.A0A5C3KNX2"/>
<dbReference type="InterPro" id="IPR012337">
    <property type="entry name" value="RNaseH-like_sf"/>
</dbReference>
<feature type="coiled-coil region" evidence="2">
    <location>
        <begin position="468"/>
        <end position="495"/>
    </location>
</feature>
<feature type="coiled-coil region" evidence="2">
    <location>
        <begin position="298"/>
        <end position="355"/>
    </location>
</feature>
<feature type="region of interest" description="Disordered" evidence="3">
    <location>
        <begin position="857"/>
        <end position="880"/>
    </location>
</feature>
<evidence type="ECO:0000256" key="2">
    <source>
        <dbReference type="SAM" id="Coils"/>
    </source>
</evidence>
<evidence type="ECO:0000259" key="4">
    <source>
        <dbReference type="SMART" id="SM00482"/>
    </source>
</evidence>
<dbReference type="Pfam" id="PF18136">
    <property type="entry name" value="DNApol_Exo"/>
    <property type="match status" value="1"/>
</dbReference>
<dbReference type="SUPFAM" id="SSF56672">
    <property type="entry name" value="DNA/RNA polymerases"/>
    <property type="match status" value="1"/>
</dbReference>
<dbReference type="InterPro" id="IPR002297">
    <property type="entry name" value="DNA-dir_DNA_pol_A_mt"/>
</dbReference>
<reference evidence="5 6" key="1">
    <citation type="journal article" date="2019" name="Nat. Ecol. Evol.">
        <title>Megaphylogeny resolves global patterns of mushroom evolution.</title>
        <authorList>
            <person name="Varga T."/>
            <person name="Krizsan K."/>
            <person name="Foldi C."/>
            <person name="Dima B."/>
            <person name="Sanchez-Garcia M."/>
            <person name="Sanchez-Ramirez S."/>
            <person name="Szollosi G.J."/>
            <person name="Szarkandi J.G."/>
            <person name="Papp V."/>
            <person name="Albert L."/>
            <person name="Andreopoulos W."/>
            <person name="Angelini C."/>
            <person name="Antonin V."/>
            <person name="Barry K.W."/>
            <person name="Bougher N.L."/>
            <person name="Buchanan P."/>
            <person name="Buyck B."/>
            <person name="Bense V."/>
            <person name="Catcheside P."/>
            <person name="Chovatia M."/>
            <person name="Cooper J."/>
            <person name="Damon W."/>
            <person name="Desjardin D."/>
            <person name="Finy P."/>
            <person name="Geml J."/>
            <person name="Haridas S."/>
            <person name="Hughes K."/>
            <person name="Justo A."/>
            <person name="Karasinski D."/>
            <person name="Kautmanova I."/>
            <person name="Kiss B."/>
            <person name="Kocsube S."/>
            <person name="Kotiranta H."/>
            <person name="LaButti K.M."/>
            <person name="Lechner B.E."/>
            <person name="Liimatainen K."/>
            <person name="Lipzen A."/>
            <person name="Lukacs Z."/>
            <person name="Mihaltcheva S."/>
            <person name="Morgado L.N."/>
            <person name="Niskanen T."/>
            <person name="Noordeloos M.E."/>
            <person name="Ohm R.A."/>
            <person name="Ortiz-Santana B."/>
            <person name="Ovrebo C."/>
            <person name="Racz N."/>
            <person name="Riley R."/>
            <person name="Savchenko A."/>
            <person name="Shiryaev A."/>
            <person name="Soop K."/>
            <person name="Spirin V."/>
            <person name="Szebenyi C."/>
            <person name="Tomsovsky M."/>
            <person name="Tulloss R.E."/>
            <person name="Uehling J."/>
            <person name="Grigoriev I.V."/>
            <person name="Vagvolgyi C."/>
            <person name="Papp T."/>
            <person name="Martin F.M."/>
            <person name="Miettinen O."/>
            <person name="Hibbett D.S."/>
            <person name="Nagy L.G."/>
        </authorList>
    </citation>
    <scope>NUCLEOTIDE SEQUENCE [LARGE SCALE GENOMIC DNA]</scope>
    <source>
        <strain evidence="5 6">CBS 121175</strain>
    </source>
</reference>
<name>A0A5C3KNX2_COPMA</name>
<feature type="region of interest" description="Disordered" evidence="3">
    <location>
        <begin position="26"/>
        <end position="61"/>
    </location>
</feature>
<keyword evidence="5" id="KW-0548">Nucleotidyltransferase</keyword>
<dbReference type="GO" id="GO:0006264">
    <property type="term" value="P:mitochondrial DNA replication"/>
    <property type="evidence" value="ECO:0007669"/>
    <property type="project" value="TreeGrafter"/>
</dbReference>
<dbReference type="InterPro" id="IPR001098">
    <property type="entry name" value="DNA-dir_DNA_pol_A_palm_dom"/>
</dbReference>
<dbReference type="EMBL" id="ML210251">
    <property type="protein sequence ID" value="TFK22064.1"/>
    <property type="molecule type" value="Genomic_DNA"/>
</dbReference>
<dbReference type="Pfam" id="PF00476">
    <property type="entry name" value="DNA_pol_A"/>
    <property type="match status" value="1"/>
</dbReference>
<keyword evidence="2" id="KW-0175">Coiled coil</keyword>
<sequence>MLRSANLAASTSRFCPGYRRGVQVLRERPTTILQPPEPTVRQRKTDSDVSKPSPRNAKRNEVGVQLLSRRLHDQIFRNVSFPSPQTSYVQISKEHLALHGLDPTQGSVLPDIGFQLPPLQGSTLLEHFHRIGTHTAEPWLSLSKQHASSKLPPKPDNWELQSGWTKYNYLPNGSSYSEHVEFPIHDGQPESMLTFDVETMPKHHPYAIMACAASPNAWYAWISPWLLGESEDPAQLIPMGDPSVPKVVVGHNVSYDRARISEEYNIQGSQTRFIDTMSLHVAVSGISSHQRPAWMKHRKTKETELRQQEEAIEAIESLTATAQAKYEAETDPQKREEYRQMYETLNEGLHQLQEATIDTAEVPNVDGQGAEEVEEKRWEDITAVNSLAEVAKLHCNIAVSKDIRNDLIEGNFDYVSENIVDFLDYCCNDVHVTHEVYNAILPRFLEACPHPVSFAGILTMGSSFLPVNQEWEKYIERAEKTYRDMEAKVESKLVEMAETAKDLMDQEEVWKADPWLCQLDWTPKVASKSRGVIVEAEPIPEPDPQMKSPPEWFVKITSEPMSTFCRERIIPHLLQLSFEGHPMQLTSKDGWHYIDGNGEIQRLPTSLDKRVGMILNPKNAGALLNSGQMTSLHPELALIMSKAKKPDDIESQLVQLAESVLTEWSNKDVSSNPWLSQLDWLSAEDKRRKKEKPPKPPQVMWPKWYWDATKPQKDVPRGTLGITVRSRIAPILLRLSWKDWPLVHSREHGWMFRVPPNTEATLRSKPLDFYDPADEHINEIKVKGGFQFYKLPHKDGEKANVGNPLGKTFIKYAQDGTLKSPKDEARDALDLNAICSYWISARDRIMNQMVVWESGDRQLGFPTPSSSPSPPTSEAAGGQEKWGVIVPQVVTMGTVTRRAIEKTWLTASNAKKNRVGSELKAMVRAPDGYAIVGADVDSEELWISSCMGDAQFGLHGATAIGWMTLEGTKAAGTDLHSKTAAILNISRDQAKVFNYSRIYGAGMRHAILLLLQSNSAMLQEMAQKLAENLYASTKGKNTHRTDIFERKFWFGGTESFLFNKLEEIALSDKPQTPALGCGVTYALSKEYLPTGFGTDYLPSRINWVVQSSGVDYLHLLIVSMQYLTQKYNINARYLISVHDELRYLVTEEDKYRAALALQIANLWTRCMFAYRLGMDDLPQGVAFFSAVDVDHVLRKEVFMPCTTPSQPTPIPPGESLDIEGVLEKTNGGTLLKDGSPMPEVDSTPLVGRLDGFEVPDCLVHRSPNAAFLQAQATTDFNEIKALAQQVYGKPFEGDISAGKVKQRRPSGAPKRQLGSGDEYDWSPIVDKLLATEGINNLYQ</sequence>
<dbReference type="OrthoDB" id="5588663at2759"/>
<evidence type="ECO:0000313" key="6">
    <source>
        <dbReference type="Proteomes" id="UP000307440"/>
    </source>
</evidence>
<proteinExistence type="predicted"/>
<feature type="domain" description="DNA-directed DNA polymerase family A palm" evidence="4">
    <location>
        <begin position="916"/>
        <end position="1149"/>
    </location>
</feature>
<keyword evidence="6" id="KW-1185">Reference proteome</keyword>
<organism evidence="5 6">
    <name type="scientific">Coprinopsis marcescibilis</name>
    <name type="common">Agaric fungus</name>
    <name type="synonym">Psathyrella marcescibilis</name>
    <dbReference type="NCBI Taxonomy" id="230819"/>
    <lineage>
        <taxon>Eukaryota</taxon>
        <taxon>Fungi</taxon>
        <taxon>Dikarya</taxon>
        <taxon>Basidiomycota</taxon>
        <taxon>Agaricomycotina</taxon>
        <taxon>Agaricomycetes</taxon>
        <taxon>Agaricomycetidae</taxon>
        <taxon>Agaricales</taxon>
        <taxon>Agaricineae</taxon>
        <taxon>Psathyrellaceae</taxon>
        <taxon>Coprinopsis</taxon>
    </lineage>
</organism>
<dbReference type="PANTHER" id="PTHR10267:SF0">
    <property type="entry name" value="DNA POLYMERASE SUBUNIT GAMMA-1"/>
    <property type="match status" value="1"/>
</dbReference>
<dbReference type="SUPFAM" id="SSF53098">
    <property type="entry name" value="Ribonuclease H-like"/>
    <property type="match status" value="1"/>
</dbReference>
<protein>
    <recommendedName>
        <fullName evidence="1">Mitochondrial DNA polymerase catalytic subunit</fullName>
    </recommendedName>
</protein>
<evidence type="ECO:0000313" key="5">
    <source>
        <dbReference type="EMBL" id="TFK22064.1"/>
    </source>
</evidence>
<dbReference type="InterPro" id="IPR043502">
    <property type="entry name" value="DNA/RNA_pol_sf"/>
</dbReference>
<keyword evidence="5" id="KW-0808">Transferase</keyword>
<evidence type="ECO:0000256" key="1">
    <source>
        <dbReference type="ARBA" id="ARBA00031966"/>
    </source>
</evidence>
<dbReference type="InterPro" id="IPR041336">
    <property type="entry name" value="DNApol_Exo"/>
</dbReference>
<dbReference type="Proteomes" id="UP000307440">
    <property type="component" value="Unassembled WGS sequence"/>
</dbReference>
<dbReference type="PRINTS" id="PR00867">
    <property type="entry name" value="DNAPOLG"/>
</dbReference>
<dbReference type="Gene3D" id="1.10.150.20">
    <property type="entry name" value="5' to 3' exonuclease, C-terminal subdomain"/>
    <property type="match status" value="1"/>
</dbReference>